<accession>A0A832M3U8</accession>
<dbReference type="PANTHER" id="PTHR37734:SF1">
    <property type="entry name" value="LARGE RIBOSOMAL RNA SUBUNIT ACCUMULATION PROTEIN YCED HOMOLOG 2, CHLOROPLASTIC"/>
    <property type="match status" value="1"/>
</dbReference>
<reference evidence="1" key="1">
    <citation type="journal article" date="2020" name="mSystems">
        <title>Genome- and Community-Level Interaction Insights into Carbon Utilization and Element Cycling Functions of Hydrothermarchaeota in Hydrothermal Sediment.</title>
        <authorList>
            <person name="Zhou Z."/>
            <person name="Liu Y."/>
            <person name="Xu W."/>
            <person name="Pan J."/>
            <person name="Luo Z.H."/>
            <person name="Li M."/>
        </authorList>
    </citation>
    <scope>NUCLEOTIDE SEQUENCE [LARGE SCALE GENOMIC DNA]</scope>
    <source>
        <strain evidence="1">SpSt-402</strain>
    </source>
</reference>
<dbReference type="InterPro" id="IPR044985">
    <property type="entry name" value="YceD_plant"/>
</dbReference>
<organism evidence="1">
    <name type="scientific">Oscillatoriales cyanobacterium SpSt-402</name>
    <dbReference type="NCBI Taxonomy" id="2282168"/>
    <lineage>
        <taxon>Bacteria</taxon>
        <taxon>Bacillati</taxon>
        <taxon>Cyanobacteriota</taxon>
        <taxon>Cyanophyceae</taxon>
        <taxon>Oscillatoriophycideae</taxon>
        <taxon>Oscillatoriales</taxon>
    </lineage>
</organism>
<name>A0A832M3U8_9CYAN</name>
<sequence>MEPIHIPRLTRAPEQTETFEFNEVIADLETLTPVQGVLRISHHGNFLEVSAQAATIITFTCDRCLQQYNYRLSIQPSELIWLDEAVDEVNPILLDQDLDADDLVETLSPQGYFDPETWLYEQLCLEIPQRQICDPQCEGIEVPQPESAFKPVVDRRWAGLESLRNQLSDTN</sequence>
<gene>
    <name evidence="1" type="ORF">ENR47_10210</name>
</gene>
<proteinExistence type="predicted"/>
<evidence type="ECO:0000313" key="1">
    <source>
        <dbReference type="EMBL" id="HGW94639.1"/>
    </source>
</evidence>
<protein>
    <submittedName>
        <fullName evidence="1">DUF177 domain-containing protein</fullName>
    </submittedName>
</protein>
<comment type="caution">
    <text evidence="1">The sequence shown here is derived from an EMBL/GenBank/DDBJ whole genome shotgun (WGS) entry which is preliminary data.</text>
</comment>
<dbReference type="EMBL" id="DSRD01000638">
    <property type="protein sequence ID" value="HGW94639.1"/>
    <property type="molecule type" value="Genomic_DNA"/>
</dbReference>
<dbReference type="AlphaFoldDB" id="A0A832M3U8"/>
<dbReference type="Pfam" id="PF02620">
    <property type="entry name" value="YceD"/>
    <property type="match status" value="1"/>
</dbReference>
<dbReference type="InterPro" id="IPR003772">
    <property type="entry name" value="YceD"/>
</dbReference>
<dbReference type="PANTHER" id="PTHR37734">
    <property type="entry name" value="LARGE RIBOSOMAL RNA SUBUNIT ACCUMULATION PROTEIN YCED HOMOLOG 2, CHLOROPLASTIC"/>
    <property type="match status" value="1"/>
</dbReference>